<gene>
    <name evidence="1" type="ORF">UFOVP158_3</name>
</gene>
<sequence length="192" mass="21234">MTQSVTDACNSALQKVGASRILSINDSTVEALACAVAFDSNRRDELRKHVWKFATKRAQLAPDVTAPLFDDTYAFSLPADCLRIIFPADPDLDWKLEGRKIITSYGSGNGTVLNLRYVADITDCTQWDSSFYNVFAISLALDLVEVLTQSTGKKSALAYDYRDAVMQARAADAFETMPQQSADSSWLTVRTR</sequence>
<dbReference type="EMBL" id="LR798207">
    <property type="protein sequence ID" value="CAB5178472.1"/>
    <property type="molecule type" value="Genomic_DNA"/>
</dbReference>
<protein>
    <submittedName>
        <fullName evidence="1">Tail tubular protein Gp11</fullName>
    </submittedName>
</protein>
<dbReference type="Pfam" id="PF17212">
    <property type="entry name" value="Tube"/>
    <property type="match status" value="1"/>
</dbReference>
<proteinExistence type="predicted"/>
<organism evidence="1">
    <name type="scientific">uncultured Caudovirales phage</name>
    <dbReference type="NCBI Taxonomy" id="2100421"/>
    <lineage>
        <taxon>Viruses</taxon>
        <taxon>Duplodnaviria</taxon>
        <taxon>Heunggongvirae</taxon>
        <taxon>Uroviricota</taxon>
        <taxon>Caudoviricetes</taxon>
        <taxon>Peduoviridae</taxon>
        <taxon>Maltschvirus</taxon>
        <taxon>Maltschvirus maltsch</taxon>
    </lineage>
</organism>
<accession>A0A6J7WED3</accession>
<dbReference type="InterPro" id="IPR033767">
    <property type="entry name" value="Tail_Gp11"/>
</dbReference>
<evidence type="ECO:0000313" key="1">
    <source>
        <dbReference type="EMBL" id="CAB5178472.1"/>
    </source>
</evidence>
<reference evidence="1" key="1">
    <citation type="submission" date="2020-05" db="EMBL/GenBank/DDBJ databases">
        <authorList>
            <person name="Chiriac C."/>
            <person name="Salcher M."/>
            <person name="Ghai R."/>
            <person name="Kavagutti S V."/>
        </authorList>
    </citation>
    <scope>NUCLEOTIDE SEQUENCE</scope>
</reference>
<name>A0A6J7WED3_9CAUD</name>